<gene>
    <name evidence="2" type="ORF">CAMGR0001_1704</name>
</gene>
<dbReference type="RefSeq" id="WP_005872559.1">
    <property type="nucleotide sequence ID" value="NZ_ACYG01000027.1"/>
</dbReference>
<dbReference type="OrthoDB" id="9793825at2"/>
<accession>C8PIP3</accession>
<evidence type="ECO:0000313" key="3">
    <source>
        <dbReference type="Proteomes" id="UP000005709"/>
    </source>
</evidence>
<comment type="caution">
    <text evidence="2">The sequence shown here is derived from an EMBL/GenBank/DDBJ whole genome shotgun (WGS) entry which is preliminary data.</text>
</comment>
<name>C8PIP3_9BACT</name>
<dbReference type="Pfam" id="PF00106">
    <property type="entry name" value="adh_short"/>
    <property type="match status" value="2"/>
</dbReference>
<keyword evidence="3" id="KW-1185">Reference proteome</keyword>
<dbReference type="eggNOG" id="COG0300">
    <property type="taxonomic scope" value="Bacteria"/>
</dbReference>
<dbReference type="InterPro" id="IPR036291">
    <property type="entry name" value="NAD(P)-bd_dom_sf"/>
</dbReference>
<dbReference type="PRINTS" id="PR00081">
    <property type="entry name" value="GDHRDH"/>
</dbReference>
<protein>
    <submittedName>
        <fullName evidence="2">Oxidoreductase, short chain dehydrogenase/reductase family protein</fullName>
    </submittedName>
</protein>
<sequence>MKALITGASGGIGSAVAELLRQNGYEILTLASRFEDTDALAKECRALAAACEVDALILCAGTAKFAPLEAMSESEISKILNVNLAANIIITRTLLPNLKRNRAHIIGISSIEALRSSRFSAVYSASKAGLRAFLLCLFEEARKQIRVSCINPDVTKTPFYEDLSFEPAYDEASFVDTGEIANFTLQILRTKSNVSEFTIRPQIVNLRKKSKFNREGGELENR</sequence>
<dbReference type="CDD" id="cd05233">
    <property type="entry name" value="SDR_c"/>
    <property type="match status" value="1"/>
</dbReference>
<dbReference type="AlphaFoldDB" id="C8PIP3"/>
<dbReference type="PANTHER" id="PTHR42879:SF2">
    <property type="entry name" value="3-OXOACYL-[ACYL-CARRIER-PROTEIN] REDUCTASE FABG"/>
    <property type="match status" value="1"/>
</dbReference>
<organism evidence="2 3">
    <name type="scientific">Campylobacter gracilis RM3268</name>
    <dbReference type="NCBI Taxonomy" id="553220"/>
    <lineage>
        <taxon>Bacteria</taxon>
        <taxon>Pseudomonadati</taxon>
        <taxon>Campylobacterota</taxon>
        <taxon>Epsilonproteobacteria</taxon>
        <taxon>Campylobacterales</taxon>
        <taxon>Campylobacteraceae</taxon>
        <taxon>Campylobacter</taxon>
    </lineage>
</organism>
<dbReference type="STRING" id="824.CGRAC_0579"/>
<reference evidence="2 3" key="1">
    <citation type="submission" date="2009-07" db="EMBL/GenBank/DDBJ databases">
        <authorList>
            <person name="Madupu R."/>
            <person name="Sebastian Y."/>
            <person name="Durkin A.S."/>
            <person name="Torralba M."/>
            <person name="Methe B."/>
            <person name="Sutton G.G."/>
            <person name="Strausberg R.L."/>
            <person name="Nelson K.E."/>
        </authorList>
    </citation>
    <scope>NUCLEOTIDE SEQUENCE [LARGE SCALE GENOMIC DNA]</scope>
    <source>
        <strain evidence="2 3">RM3268</strain>
    </source>
</reference>
<dbReference type="PANTHER" id="PTHR42879">
    <property type="entry name" value="3-OXOACYL-(ACYL-CARRIER-PROTEIN) REDUCTASE"/>
    <property type="match status" value="1"/>
</dbReference>
<proteinExistence type="inferred from homology"/>
<dbReference type="Gene3D" id="3.40.50.720">
    <property type="entry name" value="NAD(P)-binding Rossmann-like Domain"/>
    <property type="match status" value="1"/>
</dbReference>
<dbReference type="InterPro" id="IPR002347">
    <property type="entry name" value="SDR_fam"/>
</dbReference>
<evidence type="ECO:0000256" key="1">
    <source>
        <dbReference type="ARBA" id="ARBA00006484"/>
    </source>
</evidence>
<comment type="similarity">
    <text evidence="1">Belongs to the short-chain dehydrogenases/reductases (SDR) family.</text>
</comment>
<dbReference type="InterPro" id="IPR050259">
    <property type="entry name" value="SDR"/>
</dbReference>
<dbReference type="EMBL" id="ACYG01000027">
    <property type="protein sequence ID" value="EEV17408.1"/>
    <property type="molecule type" value="Genomic_DNA"/>
</dbReference>
<dbReference type="Proteomes" id="UP000005709">
    <property type="component" value="Unassembled WGS sequence"/>
</dbReference>
<dbReference type="SUPFAM" id="SSF51735">
    <property type="entry name" value="NAD(P)-binding Rossmann-fold domains"/>
    <property type="match status" value="1"/>
</dbReference>
<evidence type="ECO:0000313" key="2">
    <source>
        <dbReference type="EMBL" id="EEV17408.1"/>
    </source>
</evidence>